<dbReference type="EMBL" id="QPMK01000012">
    <property type="protein sequence ID" value="RDD65443.1"/>
    <property type="molecule type" value="Genomic_DNA"/>
</dbReference>
<evidence type="ECO:0000313" key="1">
    <source>
        <dbReference type="EMBL" id="RDD65443.1"/>
    </source>
</evidence>
<evidence type="ECO:0000313" key="2">
    <source>
        <dbReference type="Proteomes" id="UP000253977"/>
    </source>
</evidence>
<name>A0A369TJG9_9RHOB</name>
<evidence type="ECO:0008006" key="3">
    <source>
        <dbReference type="Google" id="ProtNLM"/>
    </source>
</evidence>
<gene>
    <name evidence="1" type="ORF">DU478_14840</name>
</gene>
<sequence length="143" mass="16506">MTRRRTDGLAVLARLKRHDMEDVASDIARIDRALARIEADRRALLTQLDERGDPEAVESTRVLSAFIRNVSETIHRKDAQAERQKRDSAEVRDRLQALFADAKRIDLLRRRRSDARRRLADEKEAAAQNEGFLSIWLEDQDSA</sequence>
<comment type="caution">
    <text evidence="1">The sequence shown here is derived from an EMBL/GenBank/DDBJ whole genome shotgun (WGS) entry which is preliminary data.</text>
</comment>
<protein>
    <recommendedName>
        <fullName evidence="3">Flagellar FliJ protein</fullName>
    </recommendedName>
</protein>
<keyword evidence="2" id="KW-1185">Reference proteome</keyword>
<dbReference type="RefSeq" id="WP_114511754.1">
    <property type="nucleotide sequence ID" value="NZ_QPMK01000012.1"/>
</dbReference>
<dbReference type="Proteomes" id="UP000253977">
    <property type="component" value="Unassembled WGS sequence"/>
</dbReference>
<reference evidence="1 2" key="1">
    <citation type="submission" date="2018-07" db="EMBL/GenBank/DDBJ databases">
        <title>Thalassococcus profundi sp. nov., a marine bacterium isolated from deep seawater of Okinawa Trough.</title>
        <authorList>
            <person name="Yu M."/>
        </authorList>
    </citation>
    <scope>NUCLEOTIDE SEQUENCE [LARGE SCALE GENOMIC DNA]</scope>
    <source>
        <strain evidence="1 2">WRAS1</strain>
    </source>
</reference>
<accession>A0A369TJG9</accession>
<proteinExistence type="predicted"/>
<dbReference type="OrthoDB" id="7724903at2"/>
<organism evidence="1 2">
    <name type="scientific">Thalassococcus profundi</name>
    <dbReference type="NCBI Taxonomy" id="2282382"/>
    <lineage>
        <taxon>Bacteria</taxon>
        <taxon>Pseudomonadati</taxon>
        <taxon>Pseudomonadota</taxon>
        <taxon>Alphaproteobacteria</taxon>
        <taxon>Rhodobacterales</taxon>
        <taxon>Roseobacteraceae</taxon>
        <taxon>Thalassococcus</taxon>
    </lineage>
</organism>
<dbReference type="AlphaFoldDB" id="A0A369TJG9"/>